<dbReference type="PANTHER" id="PTHR42708:SF1">
    <property type="entry name" value="GLIDING MOTILITY PROTEIN MGLA"/>
    <property type="match status" value="1"/>
</dbReference>
<evidence type="ECO:0000256" key="3">
    <source>
        <dbReference type="ARBA" id="ARBA00022801"/>
    </source>
</evidence>
<dbReference type="PANTHER" id="PTHR42708">
    <property type="entry name" value="ATP/GTP-BINDING PROTEIN-RELATED"/>
    <property type="match status" value="1"/>
</dbReference>
<keyword evidence="2" id="KW-0547">Nucleotide-binding</keyword>
<organism evidence="5 6">
    <name type="scientific">Natronosporangium hydrolyticum</name>
    <dbReference type="NCBI Taxonomy" id="2811111"/>
    <lineage>
        <taxon>Bacteria</taxon>
        <taxon>Bacillati</taxon>
        <taxon>Actinomycetota</taxon>
        <taxon>Actinomycetes</taxon>
        <taxon>Micromonosporales</taxon>
        <taxon>Micromonosporaceae</taxon>
        <taxon>Natronosporangium</taxon>
    </lineage>
</organism>
<keyword evidence="6" id="KW-1185">Reference proteome</keyword>
<dbReference type="InterPro" id="IPR027417">
    <property type="entry name" value="P-loop_NTPase"/>
</dbReference>
<dbReference type="InterPro" id="IPR004130">
    <property type="entry name" value="Gpn"/>
</dbReference>
<comment type="similarity">
    <text evidence="1">Belongs to the GPN-loop GTPase family.</text>
</comment>
<dbReference type="AlphaFoldDB" id="A0A895YJ80"/>
<dbReference type="CDD" id="cd00882">
    <property type="entry name" value="Ras_like_GTPase"/>
    <property type="match status" value="1"/>
</dbReference>
<dbReference type="Gene3D" id="3.40.50.300">
    <property type="entry name" value="P-loop containing nucleotide triphosphate hydrolases"/>
    <property type="match status" value="1"/>
</dbReference>
<dbReference type="SUPFAM" id="SSF52540">
    <property type="entry name" value="P-loop containing nucleoside triphosphate hydrolases"/>
    <property type="match status" value="1"/>
</dbReference>
<evidence type="ECO:0000256" key="1">
    <source>
        <dbReference type="ARBA" id="ARBA00005290"/>
    </source>
</evidence>
<dbReference type="GO" id="GO:0016787">
    <property type="term" value="F:hydrolase activity"/>
    <property type="evidence" value="ECO:0007669"/>
    <property type="project" value="UniProtKB-KW"/>
</dbReference>
<accession>A0A895YJ80</accession>
<name>A0A895YJ80_9ACTN</name>
<evidence type="ECO:0000313" key="6">
    <source>
        <dbReference type="Proteomes" id="UP000662857"/>
    </source>
</evidence>
<dbReference type="Pfam" id="PF03029">
    <property type="entry name" value="ATP_bind_1"/>
    <property type="match status" value="1"/>
</dbReference>
<dbReference type="PRINTS" id="PR00449">
    <property type="entry name" value="RASTRNSFRMNG"/>
</dbReference>
<keyword evidence="3" id="KW-0378">Hydrolase</keyword>
<evidence type="ECO:0000256" key="4">
    <source>
        <dbReference type="ARBA" id="ARBA00023134"/>
    </source>
</evidence>
<gene>
    <name evidence="5" type="ORF">JQS43_03420</name>
</gene>
<evidence type="ECO:0000313" key="5">
    <source>
        <dbReference type="EMBL" id="QSB15423.1"/>
    </source>
</evidence>
<dbReference type="RefSeq" id="WP_420847645.1">
    <property type="nucleotide sequence ID" value="NZ_CP070499.1"/>
</dbReference>
<sequence>MTAGTGGSSYGRSQSPQQPVKIVIAGGFGVGKTTMVASVSEIPPVSTEAQMTAASVGADDTTLVPEKGGSTVAMDFGRITIDDEVVLYLFGTPGQRRFWFMWDSLCRGALGAAVLVDVRRLEDSFGPIDYFEQHRMPYVVVINEFEGAPSYSSEQIRDALALEPSTPVLRCDARVRPGAKQVLIALVEHVLGLANSGRSDSAPVYARP</sequence>
<dbReference type="EMBL" id="CP070499">
    <property type="protein sequence ID" value="QSB15423.1"/>
    <property type="molecule type" value="Genomic_DNA"/>
</dbReference>
<reference evidence="5" key="1">
    <citation type="submission" date="2021-02" db="EMBL/GenBank/DDBJ databases">
        <title>Natrosporangium hydrolyticum gen. nov., sp. nov, a haloalkaliphilic actinobacterium from a soda solonchak soil.</title>
        <authorList>
            <person name="Sorokin D.Y."/>
            <person name="Khijniak T.V."/>
            <person name="Zakharycheva A.P."/>
            <person name="Boueva O.V."/>
            <person name="Ariskina E.V."/>
            <person name="Hahnke R.L."/>
            <person name="Bunk B."/>
            <person name="Sproer C."/>
            <person name="Schumann P."/>
            <person name="Evtushenko L.I."/>
            <person name="Kublanov I.V."/>
        </authorList>
    </citation>
    <scope>NUCLEOTIDE SEQUENCE</scope>
    <source>
        <strain evidence="5">DSM 106523</strain>
    </source>
</reference>
<proteinExistence type="inferred from homology"/>
<protein>
    <submittedName>
        <fullName evidence="5">ATP/GTP-binding protein</fullName>
    </submittedName>
</protein>
<dbReference type="GO" id="GO:0005525">
    <property type="term" value="F:GTP binding"/>
    <property type="evidence" value="ECO:0007669"/>
    <property type="project" value="UniProtKB-KW"/>
</dbReference>
<keyword evidence="4" id="KW-0342">GTP-binding</keyword>
<dbReference type="KEGG" id="nhy:JQS43_03420"/>
<dbReference type="InterPro" id="IPR052705">
    <property type="entry name" value="Gliding_Motility_GTPase"/>
</dbReference>
<evidence type="ECO:0000256" key="2">
    <source>
        <dbReference type="ARBA" id="ARBA00022741"/>
    </source>
</evidence>
<dbReference type="Proteomes" id="UP000662857">
    <property type="component" value="Chromosome"/>
</dbReference>